<sequence length="666" mass="72306">MAAPSMLMAPPLLFVDREPEREDVLRRVAATRASGGRGVFVFTGLPGVGKSTLALWCAHALKDAFKPALYVGMGASSQALTVEDALTIILPYLGVGSLPSSREGKLAAYRAATAVRPVLLMVDDVESAGHLNDLLPTSAGSVVLATSRRRSEGFEQHGFTTVPVQPFSVESAKELLAYDPDVAAQDEHLGVVAELCGRLPLALGVARAQLRTHHDGQIAAYVARLRVAKSVLAEFTIDGDRVVEHIYEVSYQDLTEAGQLLYRLLSVHPGSRFGTGAAAALLGDEHGAAVVRSLVTASLLTDVGGGRYELHTLVRRHAAGLAGETDHPADLRAALRRVVEWYLEFAVAREQVLSDRVRFGELFDGRIAPAYSGDRAADRAIADLELERPNLRRAVRAAADEGFDDLAWQLCEALVTFYFQRELYADAIATYRVGLQAAERVRDDTGDARPLLRMHTELGTAYFSAYDHDSAQRHYDQAARLAAELGDDVTSAKMHVWKALVQRRLGDPAAALETLGRSRALVRDPSFPAALRAREDALLDMNGGPILAEAGRFEEAVAAGRRAVDFFACNKDRFNHAKSVANLGESLALAGDSSRAEAIEVLGRALELEQELSLPGWEAHTRQVLGTVLLESGETAEGRRMLRRAAELFEELNDRRAEALRARLDD</sequence>
<dbReference type="PANTHER" id="PTHR47691">
    <property type="entry name" value="REGULATOR-RELATED"/>
    <property type="match status" value="1"/>
</dbReference>
<protein>
    <recommendedName>
        <fullName evidence="3">Tetratricopeptide repeat protein</fullName>
    </recommendedName>
</protein>
<reference evidence="2" key="1">
    <citation type="journal article" date="2019" name="Int. J. Syst. Evol. Microbiol.">
        <title>The Global Catalogue of Microorganisms (GCM) 10K type strain sequencing project: providing services to taxonomists for standard genome sequencing and annotation.</title>
        <authorList>
            <consortium name="The Broad Institute Genomics Platform"/>
            <consortium name="The Broad Institute Genome Sequencing Center for Infectious Disease"/>
            <person name="Wu L."/>
            <person name="Ma J."/>
        </authorList>
    </citation>
    <scope>NUCLEOTIDE SEQUENCE [LARGE SCALE GENOMIC DNA]</scope>
    <source>
        <strain evidence="2">CGMCC 4.7638</strain>
    </source>
</reference>
<proteinExistence type="predicted"/>
<dbReference type="InterPro" id="IPR027417">
    <property type="entry name" value="P-loop_NTPase"/>
</dbReference>
<gene>
    <name evidence="1" type="ORF">ACFSUT_33855</name>
</gene>
<keyword evidence="2" id="KW-1185">Reference proteome</keyword>
<dbReference type="InterPro" id="IPR019734">
    <property type="entry name" value="TPR_rpt"/>
</dbReference>
<dbReference type="PANTHER" id="PTHR47691:SF3">
    <property type="entry name" value="HTH-TYPE TRANSCRIPTIONAL REGULATOR RV0890C-RELATED"/>
    <property type="match status" value="1"/>
</dbReference>
<dbReference type="InterPro" id="IPR011990">
    <property type="entry name" value="TPR-like_helical_dom_sf"/>
</dbReference>
<dbReference type="Gene3D" id="1.25.40.10">
    <property type="entry name" value="Tetratricopeptide repeat domain"/>
    <property type="match status" value="2"/>
</dbReference>
<dbReference type="Gene3D" id="3.40.50.300">
    <property type="entry name" value="P-loop containing nucleotide triphosphate hydrolases"/>
    <property type="match status" value="1"/>
</dbReference>
<evidence type="ECO:0000313" key="1">
    <source>
        <dbReference type="EMBL" id="MFD2485298.1"/>
    </source>
</evidence>
<accession>A0ABW5I7P4</accession>
<dbReference type="SUPFAM" id="SSF52540">
    <property type="entry name" value="P-loop containing nucleoside triphosphate hydrolases"/>
    <property type="match status" value="1"/>
</dbReference>
<evidence type="ECO:0000313" key="2">
    <source>
        <dbReference type="Proteomes" id="UP001597542"/>
    </source>
</evidence>
<dbReference type="RefSeq" id="WP_344278954.1">
    <property type="nucleotide sequence ID" value="NZ_BAAAHV010000015.1"/>
</dbReference>
<dbReference type="SUPFAM" id="SSF48452">
    <property type="entry name" value="TPR-like"/>
    <property type="match status" value="1"/>
</dbReference>
<dbReference type="EMBL" id="JBHUKQ010000016">
    <property type="protein sequence ID" value="MFD2485298.1"/>
    <property type="molecule type" value="Genomic_DNA"/>
</dbReference>
<dbReference type="PRINTS" id="PR00364">
    <property type="entry name" value="DISEASERSIST"/>
</dbReference>
<name>A0ABW5I7P4_9PSEU</name>
<comment type="caution">
    <text evidence="1">The sequence shown here is derived from an EMBL/GenBank/DDBJ whole genome shotgun (WGS) entry which is preliminary data.</text>
</comment>
<evidence type="ECO:0008006" key="3">
    <source>
        <dbReference type="Google" id="ProtNLM"/>
    </source>
</evidence>
<dbReference type="Proteomes" id="UP001597542">
    <property type="component" value="Unassembled WGS sequence"/>
</dbReference>
<organism evidence="1 2">
    <name type="scientific">Amycolatopsis albidoflavus</name>
    <dbReference type="NCBI Taxonomy" id="102226"/>
    <lineage>
        <taxon>Bacteria</taxon>
        <taxon>Bacillati</taxon>
        <taxon>Actinomycetota</taxon>
        <taxon>Actinomycetes</taxon>
        <taxon>Pseudonocardiales</taxon>
        <taxon>Pseudonocardiaceae</taxon>
        <taxon>Amycolatopsis</taxon>
    </lineage>
</organism>
<dbReference type="SMART" id="SM00028">
    <property type="entry name" value="TPR"/>
    <property type="match status" value="4"/>
</dbReference>